<name>A0ABR4IET5_9EURO</name>
<evidence type="ECO:0008006" key="4">
    <source>
        <dbReference type="Google" id="ProtNLM"/>
    </source>
</evidence>
<evidence type="ECO:0000256" key="1">
    <source>
        <dbReference type="SAM" id="MobiDB-lite"/>
    </source>
</evidence>
<proteinExistence type="predicted"/>
<comment type="caution">
    <text evidence="2">The sequence shown here is derived from an EMBL/GenBank/DDBJ whole genome shotgun (WGS) entry which is preliminary data.</text>
</comment>
<feature type="region of interest" description="Disordered" evidence="1">
    <location>
        <begin position="34"/>
        <end position="54"/>
    </location>
</feature>
<dbReference type="Proteomes" id="UP001610335">
    <property type="component" value="Unassembled WGS sequence"/>
</dbReference>
<keyword evidence="3" id="KW-1185">Reference proteome</keyword>
<evidence type="ECO:0000313" key="3">
    <source>
        <dbReference type="Proteomes" id="UP001610335"/>
    </source>
</evidence>
<dbReference type="EMBL" id="JBFXLS010000031">
    <property type="protein sequence ID" value="KAL2826248.1"/>
    <property type="molecule type" value="Genomic_DNA"/>
</dbReference>
<organism evidence="2 3">
    <name type="scientific">Aspergillus cavernicola</name>
    <dbReference type="NCBI Taxonomy" id="176166"/>
    <lineage>
        <taxon>Eukaryota</taxon>
        <taxon>Fungi</taxon>
        <taxon>Dikarya</taxon>
        <taxon>Ascomycota</taxon>
        <taxon>Pezizomycotina</taxon>
        <taxon>Eurotiomycetes</taxon>
        <taxon>Eurotiomycetidae</taxon>
        <taxon>Eurotiales</taxon>
        <taxon>Aspergillaceae</taxon>
        <taxon>Aspergillus</taxon>
        <taxon>Aspergillus subgen. Nidulantes</taxon>
    </lineage>
</organism>
<gene>
    <name evidence="2" type="ORF">BDW59DRAFT_161085</name>
</gene>
<evidence type="ECO:0000313" key="2">
    <source>
        <dbReference type="EMBL" id="KAL2826248.1"/>
    </source>
</evidence>
<accession>A0ABR4IET5</accession>
<protein>
    <recommendedName>
        <fullName evidence="4">Transcription factor domain-containing protein</fullName>
    </recommendedName>
</protein>
<sequence>MSSRYLVPEAHDACRTSIIDIRFLQAFEQALPSRSRPSHFDSDHDTLSLPSGPVSRMPQNDSLVPILAQELSYPMETIYALPELPPQDVVSQLVGFCARRFMRQAPFFRELRRARDVEQNQEENKLSILSMATLGTIVTMDPNLIGWGARLWESAIDLYLAVNEANHRMTRGEDWLISSLMLATYAIMKADGRLWSVVNTLNGQVTTTVRRLASESESSRGRISSAWEVSRTISYCFLIDTLRSIMLDIPASLHSADLTIHLSTDQTFHEVYNTQLISNRTLPSTLNQEDHLLIILALLSDIIHLHHWLGPLVDVNIRNGGQPRFPDPSSLLKGEYGMEDPRTQCANVFLPFSASMEWIRCIQTVQNSLASWRQSVEGNKSKSLQGSHASVASIMALYYFCQLILSGGSEVLTLPQQLGYSPNQVCKPRGQRADTRFPHVSDETTDSAWKVLDLLGAVKATGKHDDVDHVVEPVWLPMVVFYGGLVVWTSLQRPAQGPMAGPRTPKLVRLFEMELRDMVWPCATTMADFLKNLMGENV</sequence>
<reference evidence="2 3" key="1">
    <citation type="submission" date="2024-07" db="EMBL/GenBank/DDBJ databases">
        <title>Section-level genome sequencing and comparative genomics of Aspergillus sections Usti and Cavernicolus.</title>
        <authorList>
            <consortium name="Lawrence Berkeley National Laboratory"/>
            <person name="Nybo J.L."/>
            <person name="Vesth T.C."/>
            <person name="Theobald S."/>
            <person name="Frisvad J.C."/>
            <person name="Larsen T.O."/>
            <person name="Kjaerboelling I."/>
            <person name="Rothschild-Mancinelli K."/>
            <person name="Lyhne E.K."/>
            <person name="Kogle M.E."/>
            <person name="Barry K."/>
            <person name="Clum A."/>
            <person name="Na H."/>
            <person name="Ledsgaard L."/>
            <person name="Lin J."/>
            <person name="Lipzen A."/>
            <person name="Kuo A."/>
            <person name="Riley R."/>
            <person name="Mondo S."/>
            <person name="LaButti K."/>
            <person name="Haridas S."/>
            <person name="Pangalinan J."/>
            <person name="Salamov A.A."/>
            <person name="Simmons B.A."/>
            <person name="Magnuson J.K."/>
            <person name="Chen J."/>
            <person name="Drula E."/>
            <person name="Henrissat B."/>
            <person name="Wiebenga A."/>
            <person name="Lubbers R.J."/>
            <person name="Gomes A.C."/>
            <person name="Makela M.R."/>
            <person name="Stajich J."/>
            <person name="Grigoriev I.V."/>
            <person name="Mortensen U.H."/>
            <person name="De vries R.P."/>
            <person name="Baker S.E."/>
            <person name="Andersen M.R."/>
        </authorList>
    </citation>
    <scope>NUCLEOTIDE SEQUENCE [LARGE SCALE GENOMIC DNA]</scope>
    <source>
        <strain evidence="2 3">CBS 600.67</strain>
    </source>
</reference>